<reference evidence="1" key="1">
    <citation type="journal article" date="2015" name="Nature">
        <title>Complex archaea that bridge the gap between prokaryotes and eukaryotes.</title>
        <authorList>
            <person name="Spang A."/>
            <person name="Saw J.H."/>
            <person name="Jorgensen S.L."/>
            <person name="Zaremba-Niedzwiedzka K."/>
            <person name="Martijn J."/>
            <person name="Lind A.E."/>
            <person name="van Eijk R."/>
            <person name="Schleper C."/>
            <person name="Guy L."/>
            <person name="Ettema T.J."/>
        </authorList>
    </citation>
    <scope>NUCLEOTIDE SEQUENCE</scope>
</reference>
<sequence length="82" mass="9303">MTEPDGTPIQPLAADVVPRMIPEREEWPDACCDECGNQQHICSGEGWVFNEQYYRDTKTNRVLCPQCAVDVLQGVEHVEEKP</sequence>
<dbReference type="EMBL" id="LAZR01000062">
    <property type="protein sequence ID" value="KKN96758.1"/>
    <property type="molecule type" value="Genomic_DNA"/>
</dbReference>
<gene>
    <name evidence="1" type="ORF">LCGC14_0164020</name>
</gene>
<protein>
    <submittedName>
        <fullName evidence="1">Uncharacterized protein</fullName>
    </submittedName>
</protein>
<proteinExistence type="predicted"/>
<dbReference type="AlphaFoldDB" id="A0A0F9XWI1"/>
<accession>A0A0F9XWI1</accession>
<organism evidence="1">
    <name type="scientific">marine sediment metagenome</name>
    <dbReference type="NCBI Taxonomy" id="412755"/>
    <lineage>
        <taxon>unclassified sequences</taxon>
        <taxon>metagenomes</taxon>
        <taxon>ecological metagenomes</taxon>
    </lineage>
</organism>
<comment type="caution">
    <text evidence="1">The sequence shown here is derived from an EMBL/GenBank/DDBJ whole genome shotgun (WGS) entry which is preliminary data.</text>
</comment>
<evidence type="ECO:0000313" key="1">
    <source>
        <dbReference type="EMBL" id="KKN96758.1"/>
    </source>
</evidence>
<name>A0A0F9XWI1_9ZZZZ</name>